<accession>A0A1E4REQ9</accession>
<dbReference type="InterPro" id="IPR016939">
    <property type="entry name" value="Ribosomal_mS23_fun"/>
</dbReference>
<evidence type="ECO:0000313" key="9">
    <source>
        <dbReference type="Proteomes" id="UP000095085"/>
    </source>
</evidence>
<keyword evidence="4 6" id="KW-0496">Mitochondrion</keyword>
<comment type="subunit">
    <text evidence="6">Component of the mitochondrial small ribosomal subunit.</text>
</comment>
<sequence>MKIQHKATNILGKTSHYLKSGVLKEKPVWFDVVGSNPPNIDLTKRAKLFDVNGQKQDPVEKLNDKLKKNGLYKTRHGKADRANINTSVNRVPKLSFLEDRLRDLFYHQHPWEFARPKTLIENKGDEYKKGDWSHMLQFHKPLDGESVVQRTVWLLETENKKGKGGLLEAYDQARFEFYRLRMEEEMNSQVSKEESGMYGAIYPSTNIEWGLEQEQEHLDIWAKAASEMTEAKLASTATQQRAANGSQGGEEMERDTRSIWEEGLENIGEFEEEK</sequence>
<dbReference type="RefSeq" id="XP_020074798.1">
    <property type="nucleotide sequence ID" value="XM_020218941.1"/>
</dbReference>
<keyword evidence="5 6" id="KW-0687">Ribonucleoprotein</keyword>
<evidence type="ECO:0000256" key="5">
    <source>
        <dbReference type="ARBA" id="ARBA00023274"/>
    </source>
</evidence>
<reference evidence="9" key="1">
    <citation type="submission" date="2016-05" db="EMBL/GenBank/DDBJ databases">
        <title>Comparative genomics of biotechnologically important yeasts.</title>
        <authorList>
            <consortium name="DOE Joint Genome Institute"/>
            <person name="Riley R."/>
            <person name="Haridas S."/>
            <person name="Wolfe K.H."/>
            <person name="Lopes M.R."/>
            <person name="Hittinger C.T."/>
            <person name="Goker M."/>
            <person name="Salamov A."/>
            <person name="Wisecaver J."/>
            <person name="Long T.M."/>
            <person name="Aerts A.L."/>
            <person name="Barry K."/>
            <person name="Choi C."/>
            <person name="Clum A."/>
            <person name="Coughlan A.Y."/>
            <person name="Deshpande S."/>
            <person name="Douglass A.P."/>
            <person name="Hanson S.J."/>
            <person name="Klenk H.-P."/>
            <person name="Labutti K."/>
            <person name="Lapidus A."/>
            <person name="Lindquist E."/>
            <person name="Lipzen A."/>
            <person name="Meier-Kolthoff J.P."/>
            <person name="Ohm R.A."/>
            <person name="Otillar R.P."/>
            <person name="Pangilinan J."/>
            <person name="Peng Y."/>
            <person name="Rokas A."/>
            <person name="Rosa C.A."/>
            <person name="Scheuner C."/>
            <person name="Sibirny A.A."/>
            <person name="Slot J.C."/>
            <person name="Stielow J.B."/>
            <person name="Sun H."/>
            <person name="Kurtzman C.P."/>
            <person name="Blackwell M."/>
            <person name="Grigoriev I.V."/>
            <person name="Jeffries T.W."/>
        </authorList>
    </citation>
    <scope>NUCLEOTIDE SEQUENCE [LARGE SCALE GENOMIC DNA]</scope>
    <source>
        <strain evidence="9">NRRL Y-1933</strain>
    </source>
</reference>
<evidence type="ECO:0000256" key="7">
    <source>
        <dbReference type="SAM" id="MobiDB-lite"/>
    </source>
</evidence>
<name>A0A1E4REQ9_9ASCO</name>
<gene>
    <name evidence="8" type="ORF">HYPBUDRAFT_112981</name>
</gene>
<evidence type="ECO:0000256" key="1">
    <source>
        <dbReference type="ARBA" id="ARBA00004173"/>
    </source>
</evidence>
<protein>
    <recommendedName>
        <fullName evidence="6">37S ribosomal protein S25, mitochondrial</fullName>
    </recommendedName>
</protein>
<dbReference type="OrthoDB" id="5542239at2759"/>
<dbReference type="AlphaFoldDB" id="A0A1E4REQ9"/>
<dbReference type="Proteomes" id="UP000095085">
    <property type="component" value="Unassembled WGS sequence"/>
</dbReference>
<dbReference type="Pfam" id="PF13741">
    <property type="entry name" value="MRP-S25"/>
    <property type="match status" value="1"/>
</dbReference>
<dbReference type="GO" id="GO:0003735">
    <property type="term" value="F:structural constituent of ribosome"/>
    <property type="evidence" value="ECO:0007669"/>
    <property type="project" value="UniProtKB-UniRule"/>
</dbReference>
<feature type="compositionally biased region" description="Polar residues" evidence="7">
    <location>
        <begin position="235"/>
        <end position="245"/>
    </location>
</feature>
<comment type="similarity">
    <text evidence="2">Belongs to the mitochondrion-specific ribosomal protein mS23 family.</text>
</comment>
<dbReference type="PIRSF" id="PIRSF029764">
    <property type="entry name" value="RSM25"/>
    <property type="match status" value="1"/>
</dbReference>
<dbReference type="GeneID" id="30993491"/>
<dbReference type="GO" id="GO:0005763">
    <property type="term" value="C:mitochondrial small ribosomal subunit"/>
    <property type="evidence" value="ECO:0007669"/>
    <property type="project" value="UniProtKB-UniRule"/>
</dbReference>
<dbReference type="STRING" id="984485.A0A1E4REQ9"/>
<proteinExistence type="inferred from homology"/>
<keyword evidence="9" id="KW-1185">Reference proteome</keyword>
<dbReference type="PANTHER" id="PTHR37799">
    <property type="entry name" value="37S RIBOSOMAL PROTEIN S25, MITOCHONDRIAL"/>
    <property type="match status" value="1"/>
</dbReference>
<comment type="subcellular location">
    <subcellularLocation>
        <location evidence="1 6">Mitochondrion</location>
    </subcellularLocation>
</comment>
<feature type="region of interest" description="Disordered" evidence="7">
    <location>
        <begin position="231"/>
        <end position="256"/>
    </location>
</feature>
<dbReference type="EMBL" id="KV454544">
    <property type="protein sequence ID" value="ODV65731.1"/>
    <property type="molecule type" value="Genomic_DNA"/>
</dbReference>
<keyword evidence="3 6" id="KW-0689">Ribosomal protein</keyword>
<evidence type="ECO:0000256" key="4">
    <source>
        <dbReference type="ARBA" id="ARBA00023128"/>
    </source>
</evidence>
<evidence type="ECO:0000256" key="2">
    <source>
        <dbReference type="ARBA" id="ARBA00009864"/>
    </source>
</evidence>
<evidence type="ECO:0000256" key="6">
    <source>
        <dbReference type="PIRNR" id="PIRNR029764"/>
    </source>
</evidence>
<evidence type="ECO:0000256" key="3">
    <source>
        <dbReference type="ARBA" id="ARBA00022980"/>
    </source>
</evidence>
<dbReference type="PANTHER" id="PTHR37799:SF1">
    <property type="entry name" value="SMALL RIBOSOMAL SUBUNIT PROTEIN MS23"/>
    <property type="match status" value="1"/>
</dbReference>
<evidence type="ECO:0000313" key="8">
    <source>
        <dbReference type="EMBL" id="ODV65731.1"/>
    </source>
</evidence>
<organism evidence="8 9">
    <name type="scientific">Hyphopichia burtonii NRRL Y-1933</name>
    <dbReference type="NCBI Taxonomy" id="984485"/>
    <lineage>
        <taxon>Eukaryota</taxon>
        <taxon>Fungi</taxon>
        <taxon>Dikarya</taxon>
        <taxon>Ascomycota</taxon>
        <taxon>Saccharomycotina</taxon>
        <taxon>Pichiomycetes</taxon>
        <taxon>Debaryomycetaceae</taxon>
        <taxon>Hyphopichia</taxon>
    </lineage>
</organism>